<comment type="caution">
    <text evidence="1">The sequence shown here is derived from an EMBL/GenBank/DDBJ whole genome shotgun (WGS) entry which is preliminary data.</text>
</comment>
<sequence>MCQARVQYVLGRNFSYFSLFRLTQGVDSVRLAWNKVLFCRFDSVQWRELRRNFPHLLNGADAVALIEKVPSQTASFLRLVRQRQLRWPSQGRTRGVNSVNNKKAAVTCLRRTIFCLLLPHLLLSLRGRAN</sequence>
<gene>
    <name evidence="1" type="ORF">TraAM80_02712</name>
</gene>
<keyword evidence="2" id="KW-1185">Reference proteome</keyword>
<dbReference type="Proteomes" id="UP000283634">
    <property type="component" value="Unassembled WGS sequence"/>
</dbReference>
<dbReference type="OrthoDB" id="271469at2759"/>
<dbReference type="AlphaFoldDB" id="A0A3R7NM47"/>
<dbReference type="EMBL" id="MKGL01000065">
    <property type="protein sequence ID" value="RNF08487.1"/>
    <property type="molecule type" value="Genomic_DNA"/>
</dbReference>
<evidence type="ECO:0000313" key="1">
    <source>
        <dbReference type="EMBL" id="RNF08487.1"/>
    </source>
</evidence>
<evidence type="ECO:0000313" key="2">
    <source>
        <dbReference type="Proteomes" id="UP000283634"/>
    </source>
</evidence>
<dbReference type="GeneID" id="40326645"/>
<name>A0A3R7NM47_TRYRA</name>
<accession>A0A3R7NM47</accession>
<dbReference type="RefSeq" id="XP_029240425.1">
    <property type="nucleotide sequence ID" value="XM_029379707.1"/>
</dbReference>
<protein>
    <submittedName>
        <fullName evidence="1">Uncharacterized protein</fullName>
    </submittedName>
</protein>
<proteinExistence type="predicted"/>
<organism evidence="1 2">
    <name type="scientific">Trypanosoma rangeli</name>
    <dbReference type="NCBI Taxonomy" id="5698"/>
    <lineage>
        <taxon>Eukaryota</taxon>
        <taxon>Discoba</taxon>
        <taxon>Euglenozoa</taxon>
        <taxon>Kinetoplastea</taxon>
        <taxon>Metakinetoplastina</taxon>
        <taxon>Trypanosomatida</taxon>
        <taxon>Trypanosomatidae</taxon>
        <taxon>Trypanosoma</taxon>
        <taxon>Herpetosoma</taxon>
    </lineage>
</organism>
<reference evidence="1 2" key="1">
    <citation type="journal article" date="2018" name="BMC Genomics">
        <title>Genomic comparison of Trypanosoma conorhini and Trypanosoma rangeli to Trypanosoma cruzi strains of high and low virulence.</title>
        <authorList>
            <person name="Bradwell K.R."/>
            <person name="Koparde V.N."/>
            <person name="Matveyev A.V."/>
            <person name="Serrano M.G."/>
            <person name="Alves J.M."/>
            <person name="Parikh H."/>
            <person name="Huang B."/>
            <person name="Lee V."/>
            <person name="Espinosa-Alvarez O."/>
            <person name="Ortiz P.A."/>
            <person name="Costa-Martins A.G."/>
            <person name="Teixeira M.M."/>
            <person name="Buck G.A."/>
        </authorList>
    </citation>
    <scope>NUCLEOTIDE SEQUENCE [LARGE SCALE GENOMIC DNA]</scope>
    <source>
        <strain evidence="1 2">AM80</strain>
    </source>
</reference>